<dbReference type="AlphaFoldDB" id="A0A318TIH3"/>
<evidence type="ECO:0000313" key="3">
    <source>
        <dbReference type="Proteomes" id="UP000247416"/>
    </source>
</evidence>
<protein>
    <submittedName>
        <fullName evidence="2">Uncharacterized protein</fullName>
    </submittedName>
</protein>
<accession>A0A318TIH3</accession>
<proteinExistence type="predicted"/>
<dbReference type="EMBL" id="QJTJ01000022">
    <property type="protein sequence ID" value="PYF04651.1"/>
    <property type="molecule type" value="Genomic_DNA"/>
</dbReference>
<name>A0A318TIH3_9BACL</name>
<organism evidence="2 3">
    <name type="scientific">Ureibacillus chungkukjangi</name>
    <dbReference type="NCBI Taxonomy" id="1202712"/>
    <lineage>
        <taxon>Bacteria</taxon>
        <taxon>Bacillati</taxon>
        <taxon>Bacillota</taxon>
        <taxon>Bacilli</taxon>
        <taxon>Bacillales</taxon>
        <taxon>Caryophanaceae</taxon>
        <taxon>Ureibacillus</taxon>
    </lineage>
</organism>
<keyword evidence="1" id="KW-1133">Transmembrane helix</keyword>
<keyword evidence="1" id="KW-0472">Membrane</keyword>
<evidence type="ECO:0000313" key="2">
    <source>
        <dbReference type="EMBL" id="PYF04651.1"/>
    </source>
</evidence>
<keyword evidence="3" id="KW-1185">Reference proteome</keyword>
<reference evidence="2 3" key="1">
    <citation type="submission" date="2018-06" db="EMBL/GenBank/DDBJ databases">
        <title>Genomic Encyclopedia of Archaeal and Bacterial Type Strains, Phase II (KMG-II): from individual species to whole genera.</title>
        <authorList>
            <person name="Goeker M."/>
        </authorList>
    </citation>
    <scope>NUCLEOTIDE SEQUENCE [LARGE SCALE GENOMIC DNA]</scope>
    <source>
        <strain evidence="2 3">KACC 16626</strain>
    </source>
</reference>
<dbReference type="Proteomes" id="UP000247416">
    <property type="component" value="Unassembled WGS sequence"/>
</dbReference>
<gene>
    <name evidence="2" type="ORF">BJ095_12241</name>
</gene>
<evidence type="ECO:0000256" key="1">
    <source>
        <dbReference type="SAM" id="Phobius"/>
    </source>
</evidence>
<keyword evidence="1" id="KW-0812">Transmembrane</keyword>
<sequence length="39" mass="4246">MLNSFSFLAVLCSTGSILVVLGIILKIPTIWQLVMLIVV</sequence>
<comment type="caution">
    <text evidence="2">The sequence shown here is derived from an EMBL/GenBank/DDBJ whole genome shotgun (WGS) entry which is preliminary data.</text>
</comment>
<feature type="transmembrane region" description="Helical" evidence="1">
    <location>
        <begin position="6"/>
        <end position="25"/>
    </location>
</feature>